<dbReference type="Pfam" id="PF00589">
    <property type="entry name" value="Phage_integrase"/>
    <property type="match status" value="1"/>
</dbReference>
<dbReference type="GO" id="GO:0003677">
    <property type="term" value="F:DNA binding"/>
    <property type="evidence" value="ECO:0007669"/>
    <property type="project" value="UniProtKB-UniRule"/>
</dbReference>
<evidence type="ECO:0000259" key="10">
    <source>
        <dbReference type="PROSITE" id="PS51898"/>
    </source>
</evidence>
<evidence type="ECO:0000256" key="8">
    <source>
        <dbReference type="ARBA" id="ARBA00023306"/>
    </source>
</evidence>
<dbReference type="AlphaFoldDB" id="A0A1T4M7F1"/>
<dbReference type="InterPro" id="IPR011010">
    <property type="entry name" value="DNA_brk_join_enz"/>
</dbReference>
<accession>A0A1T4M7F1</accession>
<dbReference type="GO" id="GO:0006310">
    <property type="term" value="P:DNA recombination"/>
    <property type="evidence" value="ECO:0007669"/>
    <property type="project" value="UniProtKB-KW"/>
</dbReference>
<dbReference type="PANTHER" id="PTHR30349">
    <property type="entry name" value="PHAGE INTEGRASE-RELATED"/>
    <property type="match status" value="1"/>
</dbReference>
<dbReference type="Gene3D" id="3.30.160.100">
    <property type="entry name" value="Ribosome hibernation promotion factor-like"/>
    <property type="match status" value="1"/>
</dbReference>
<dbReference type="STRING" id="29524.SAMN02745171_00669"/>
<reference evidence="13" key="1">
    <citation type="submission" date="2017-02" db="EMBL/GenBank/DDBJ databases">
        <authorList>
            <person name="Varghese N."/>
            <person name="Submissions S."/>
        </authorList>
    </citation>
    <scope>NUCLEOTIDE SEQUENCE [LARGE SCALE GENOMIC DNA]</scope>
    <source>
        <strain evidence="13">ATCC 51356</strain>
    </source>
</reference>
<dbReference type="GO" id="GO:0051301">
    <property type="term" value="P:cell division"/>
    <property type="evidence" value="ECO:0007669"/>
    <property type="project" value="UniProtKB-KW"/>
</dbReference>
<evidence type="ECO:0000259" key="11">
    <source>
        <dbReference type="PROSITE" id="PS51900"/>
    </source>
</evidence>
<dbReference type="InterPro" id="IPR010998">
    <property type="entry name" value="Integrase_recombinase_N"/>
</dbReference>
<dbReference type="GO" id="GO:0007059">
    <property type="term" value="P:chromosome segregation"/>
    <property type="evidence" value="ECO:0007669"/>
    <property type="project" value="UniProtKB-KW"/>
</dbReference>
<keyword evidence="13" id="KW-1185">Reference proteome</keyword>
<dbReference type="PROSITE" id="PS51898">
    <property type="entry name" value="TYR_RECOMBINASE"/>
    <property type="match status" value="1"/>
</dbReference>
<dbReference type="Proteomes" id="UP000190121">
    <property type="component" value="Unassembled WGS sequence"/>
</dbReference>
<sequence>MEWLQDFLSFLRYERNQSEKTIESYEADLRQFFLFCSFLAKEDCLPSDLDKDLIRSWLSSLVEEGYKPSSVQRKLSAVKSFYRYLLKVEVIKKNPAVHLRAPKAVKPLPAVLDEKDMRVLLEQNDFDPTDFLQVRNQLILEMLFDTGLRRSELVSLLVVNVDLQKMTLKILGKGNKERFVPFGPLLKQRIEQYLCLRREKVGMSEYFFVSLRNKTLTGADVYEVVHHKLSLFPELARQSPHVLRHTFATVMLNRGADLMAVKELLGHSKVATTVRYTHTSLAELKKVYDAHPRAIKGKSMNVRVKAVHFTLSQELEAFVQRKLDRLDRLHDGILGAEVTLKLEPKGDGESNKVASIRLQVAGPDLFAEKSSSTFEEAVDLSVDAIKRQIERLK</sequence>
<protein>
    <submittedName>
        <fullName evidence="12">Integrase/recombinase XerC</fullName>
    </submittedName>
</protein>
<evidence type="ECO:0000256" key="9">
    <source>
        <dbReference type="PROSITE-ProRule" id="PRU01248"/>
    </source>
</evidence>
<keyword evidence="3" id="KW-0132">Cell division</keyword>
<proteinExistence type="predicted"/>
<dbReference type="Pfam" id="PF02899">
    <property type="entry name" value="Phage_int_SAM_1"/>
    <property type="match status" value="1"/>
</dbReference>
<keyword evidence="5" id="KW-0229">DNA integration</keyword>
<feature type="domain" description="Core-binding (CB)" evidence="11">
    <location>
        <begin position="1"/>
        <end position="86"/>
    </location>
</feature>
<dbReference type="OrthoDB" id="9801717at2"/>
<evidence type="ECO:0000256" key="3">
    <source>
        <dbReference type="ARBA" id="ARBA00022618"/>
    </source>
</evidence>
<dbReference type="PROSITE" id="PS51900">
    <property type="entry name" value="CB"/>
    <property type="match status" value="1"/>
</dbReference>
<dbReference type="SUPFAM" id="SSF56349">
    <property type="entry name" value="DNA breaking-rejoining enzymes"/>
    <property type="match status" value="1"/>
</dbReference>
<keyword evidence="6 9" id="KW-0238">DNA-binding</keyword>
<dbReference type="InterPro" id="IPR036567">
    <property type="entry name" value="RHF-like"/>
</dbReference>
<evidence type="ECO:0000256" key="2">
    <source>
        <dbReference type="ARBA" id="ARBA00022490"/>
    </source>
</evidence>
<dbReference type="InterPro" id="IPR004107">
    <property type="entry name" value="Integrase_SAM-like_N"/>
</dbReference>
<dbReference type="RefSeq" id="WP_078736621.1">
    <property type="nucleotide sequence ID" value="NZ_FUXE01000005.1"/>
</dbReference>
<dbReference type="InterPro" id="IPR050090">
    <property type="entry name" value="Tyrosine_recombinase_XerCD"/>
</dbReference>
<dbReference type="InterPro" id="IPR003489">
    <property type="entry name" value="RHF/RaiA"/>
</dbReference>
<dbReference type="GO" id="GO:0005737">
    <property type="term" value="C:cytoplasm"/>
    <property type="evidence" value="ECO:0007669"/>
    <property type="project" value="UniProtKB-SubCell"/>
</dbReference>
<evidence type="ECO:0000256" key="6">
    <source>
        <dbReference type="ARBA" id="ARBA00023125"/>
    </source>
</evidence>
<evidence type="ECO:0000256" key="1">
    <source>
        <dbReference type="ARBA" id="ARBA00004496"/>
    </source>
</evidence>
<keyword evidence="2" id="KW-0963">Cytoplasm</keyword>
<name>A0A1T4M7F1_9PORP</name>
<dbReference type="EMBL" id="FUXE01000005">
    <property type="protein sequence ID" value="SJZ62644.1"/>
    <property type="molecule type" value="Genomic_DNA"/>
</dbReference>
<keyword evidence="7" id="KW-0233">DNA recombination</keyword>
<keyword evidence="8" id="KW-0131">Cell cycle</keyword>
<evidence type="ECO:0000256" key="7">
    <source>
        <dbReference type="ARBA" id="ARBA00023172"/>
    </source>
</evidence>
<gene>
    <name evidence="12" type="ORF">SAMN02745171_00669</name>
</gene>
<dbReference type="SUPFAM" id="SSF69754">
    <property type="entry name" value="Ribosome binding protein Y (YfiA homologue)"/>
    <property type="match status" value="1"/>
</dbReference>
<keyword evidence="4" id="KW-0159">Chromosome partition</keyword>
<feature type="domain" description="Tyr recombinase" evidence="10">
    <location>
        <begin position="107"/>
        <end position="289"/>
    </location>
</feature>
<evidence type="ECO:0000313" key="12">
    <source>
        <dbReference type="EMBL" id="SJZ62644.1"/>
    </source>
</evidence>
<dbReference type="InterPro" id="IPR002104">
    <property type="entry name" value="Integrase_catalytic"/>
</dbReference>
<dbReference type="GO" id="GO:0015074">
    <property type="term" value="P:DNA integration"/>
    <property type="evidence" value="ECO:0007669"/>
    <property type="project" value="UniProtKB-KW"/>
</dbReference>
<evidence type="ECO:0000256" key="4">
    <source>
        <dbReference type="ARBA" id="ARBA00022829"/>
    </source>
</evidence>
<dbReference type="Gene3D" id="1.10.150.130">
    <property type="match status" value="1"/>
</dbReference>
<evidence type="ECO:0000313" key="13">
    <source>
        <dbReference type="Proteomes" id="UP000190121"/>
    </source>
</evidence>
<dbReference type="InterPro" id="IPR044068">
    <property type="entry name" value="CB"/>
</dbReference>
<organism evidence="12 13">
    <name type="scientific">Porphyromonas circumdentaria</name>
    <dbReference type="NCBI Taxonomy" id="29524"/>
    <lineage>
        <taxon>Bacteria</taxon>
        <taxon>Pseudomonadati</taxon>
        <taxon>Bacteroidota</taxon>
        <taxon>Bacteroidia</taxon>
        <taxon>Bacteroidales</taxon>
        <taxon>Porphyromonadaceae</taxon>
        <taxon>Porphyromonas</taxon>
    </lineage>
</organism>
<comment type="subcellular location">
    <subcellularLocation>
        <location evidence="1">Cytoplasm</location>
    </subcellularLocation>
</comment>
<evidence type="ECO:0000256" key="5">
    <source>
        <dbReference type="ARBA" id="ARBA00022908"/>
    </source>
</evidence>
<dbReference type="PANTHER" id="PTHR30349:SF77">
    <property type="entry name" value="TYROSINE RECOMBINASE XERC"/>
    <property type="match status" value="1"/>
</dbReference>
<dbReference type="Pfam" id="PF02482">
    <property type="entry name" value="Ribosomal_S30AE"/>
    <property type="match status" value="1"/>
</dbReference>
<dbReference type="Gene3D" id="1.10.443.10">
    <property type="entry name" value="Intergrase catalytic core"/>
    <property type="match status" value="1"/>
</dbReference>
<dbReference type="InterPro" id="IPR013762">
    <property type="entry name" value="Integrase-like_cat_sf"/>
</dbReference>